<feature type="binding site" evidence="6">
    <location>
        <position position="111"/>
    </location>
    <ligand>
        <name>Zn(2+)</name>
        <dbReference type="ChEBI" id="CHEBI:29105"/>
    </ligand>
</feature>
<accession>A0ABV0F0R5</accession>
<evidence type="ECO:0000256" key="7">
    <source>
        <dbReference type="SAM" id="MobiDB-lite"/>
    </source>
</evidence>
<comment type="function">
    <text evidence="6">Involved in control of chromosome replication initiation. Inhibits the cooperative binding of DnaA to the oriC region, thus negatively regulating initiation of chromosome replication. Inhibits the ability of DnaA-ATP to form a helix on DNA; does not disassemble preformed DnaA-DNA helices. Decreases the residence time of DnaA on the chromosome at its binding sites (oriC, replication forks and promoter-binding sites). Tethers DnaA to the replication machinery via the DNA polymerase beta sliding clamp subunit (dnaN). Associates with oriC and other DnaA targets on the chromosome in a DnaA-dependent manner.</text>
</comment>
<comment type="caution">
    <text evidence="8">The sequence shown here is derived from an EMBL/GenBank/DDBJ whole genome shotgun (WGS) entry which is preliminary data.</text>
</comment>
<name>A0ABV0F0R5_9ENTE</name>
<feature type="compositionally biased region" description="Basic and acidic residues" evidence="7">
    <location>
        <begin position="56"/>
        <end position="72"/>
    </location>
</feature>
<dbReference type="EMBL" id="MAEI02000001">
    <property type="protein sequence ID" value="MEO1781540.1"/>
    <property type="molecule type" value="Genomic_DNA"/>
</dbReference>
<keyword evidence="1 6" id="KW-0963">Cytoplasm</keyword>
<keyword evidence="4 6" id="KW-0862">Zinc</keyword>
<reference evidence="9" key="1">
    <citation type="submission" date="2016-06" db="EMBL/GenBank/DDBJ databases">
        <title>Four novel species of enterococci isolated from chicken manure.</title>
        <authorList>
            <person name="Van Tyne D."/>
        </authorList>
    </citation>
    <scope>NUCLEOTIDE SEQUENCE [LARGE SCALE GENOMIC DNA]</scope>
    <source>
        <strain evidence="9">JM9A</strain>
    </source>
</reference>
<dbReference type="PIRSF" id="PIRSF021439">
    <property type="entry name" value="DUF972"/>
    <property type="match status" value="1"/>
</dbReference>
<keyword evidence="2 6" id="KW-0235">DNA replication</keyword>
<gene>
    <name evidence="6" type="primary">yabA</name>
    <name evidence="8" type="ORF">BAU18_001125</name>
</gene>
<evidence type="ECO:0000313" key="8">
    <source>
        <dbReference type="EMBL" id="MEO1781540.1"/>
    </source>
</evidence>
<keyword evidence="3 6" id="KW-0479">Metal-binding</keyword>
<comment type="similarity">
    <text evidence="6">Belongs to the YabA family.</text>
</comment>
<feature type="binding site" evidence="6">
    <location>
        <position position="92"/>
    </location>
    <ligand>
        <name>Zn(2+)</name>
        <dbReference type="ChEBI" id="CHEBI:29105"/>
    </ligand>
</feature>
<organism evidence="8 9">
    <name type="scientific">Enterococcus diestrammenae</name>
    <dbReference type="NCBI Taxonomy" id="1155073"/>
    <lineage>
        <taxon>Bacteria</taxon>
        <taxon>Bacillati</taxon>
        <taxon>Bacillota</taxon>
        <taxon>Bacilli</taxon>
        <taxon>Lactobacillales</taxon>
        <taxon>Enterococcaceae</taxon>
        <taxon>Enterococcus</taxon>
    </lineage>
</organism>
<proteinExistence type="inferred from homology"/>
<dbReference type="Pfam" id="PF06156">
    <property type="entry name" value="YabA"/>
    <property type="match status" value="1"/>
</dbReference>
<evidence type="ECO:0000256" key="3">
    <source>
        <dbReference type="ARBA" id="ARBA00022723"/>
    </source>
</evidence>
<feature type="region of interest" description="Disordered" evidence="7">
    <location>
        <begin position="56"/>
        <end position="76"/>
    </location>
</feature>
<comment type="subcellular location">
    <subcellularLocation>
        <location evidence="6">Cytoplasm</location>
        <location evidence="6">Nucleoid</location>
    </subcellularLocation>
    <text evidence="6">Localizes in tight foci, which correspond to the replisome at mid-cell throughout the cell cycle.</text>
</comment>
<comment type="cofactor">
    <cofactor evidence="6">
        <name>Zn(2+)</name>
        <dbReference type="ChEBI" id="CHEBI:29105"/>
    </cofactor>
    <text evidence="6">Binds 1 zinc ion per subunit.</text>
</comment>
<evidence type="ECO:0000256" key="2">
    <source>
        <dbReference type="ARBA" id="ARBA00022705"/>
    </source>
</evidence>
<dbReference type="InterPro" id="IPR010377">
    <property type="entry name" value="YabA"/>
</dbReference>
<protein>
    <recommendedName>
        <fullName evidence="6">Replication initiation control protein YabA</fullName>
    </recommendedName>
</protein>
<feature type="binding site" evidence="6">
    <location>
        <position position="94"/>
    </location>
    <ligand>
        <name>Zn(2+)</name>
        <dbReference type="ChEBI" id="CHEBI:29105"/>
    </ligand>
</feature>
<evidence type="ECO:0000256" key="1">
    <source>
        <dbReference type="ARBA" id="ARBA00022490"/>
    </source>
</evidence>
<dbReference type="Proteomes" id="UP001429357">
    <property type="component" value="Unassembled WGS sequence"/>
</dbReference>
<comment type="subunit">
    <text evidence="6">Homotetramer. Interacts with both DnaA and DnaN, acting as a bridge between these two proteins.</text>
</comment>
<evidence type="ECO:0000256" key="6">
    <source>
        <dbReference type="HAMAP-Rule" id="MF_01159"/>
    </source>
</evidence>
<sequence>MSMDKRELYDGLTKLENDLQQSLEQLSEMKESLQQIVEKNTTLELENQKLREYLQELDQKNSEPEPAEDLKQDAGMSKSRMNLEKIYEDGFHICRESYGARRENDEQCVFCLEVLYRESQN</sequence>
<feature type="binding site" evidence="6">
    <location>
        <position position="108"/>
    </location>
    <ligand>
        <name>Zn(2+)</name>
        <dbReference type="ChEBI" id="CHEBI:29105"/>
    </ligand>
</feature>
<keyword evidence="5 6" id="KW-0236">DNA replication inhibitor</keyword>
<evidence type="ECO:0000256" key="5">
    <source>
        <dbReference type="ARBA" id="ARBA00022880"/>
    </source>
</evidence>
<reference evidence="8 9" key="2">
    <citation type="submission" date="2024-02" db="EMBL/GenBank/DDBJ databases">
        <title>The Genome Sequence of Enterococcus diestrammenae JM9A.</title>
        <authorList>
            <person name="Earl A."/>
            <person name="Manson A."/>
            <person name="Gilmore M."/>
            <person name="Sanders J."/>
            <person name="Shea T."/>
            <person name="Howe W."/>
            <person name="Livny J."/>
            <person name="Cuomo C."/>
            <person name="Neafsey D."/>
            <person name="Birren B."/>
        </authorList>
    </citation>
    <scope>NUCLEOTIDE SEQUENCE [LARGE SCALE GENOMIC DNA]</scope>
    <source>
        <strain evidence="8 9">JM9A</strain>
    </source>
</reference>
<keyword evidence="9" id="KW-1185">Reference proteome</keyword>
<evidence type="ECO:0000313" key="9">
    <source>
        <dbReference type="Proteomes" id="UP001429357"/>
    </source>
</evidence>
<evidence type="ECO:0000256" key="4">
    <source>
        <dbReference type="ARBA" id="ARBA00022833"/>
    </source>
</evidence>
<dbReference type="HAMAP" id="MF_01159">
    <property type="entry name" value="YabA"/>
    <property type="match status" value="1"/>
</dbReference>